<accession>A0A2M8C660</accession>
<name>A0A2M8C660_9BACT</name>
<evidence type="ECO:0000313" key="2">
    <source>
        <dbReference type="Proteomes" id="UP000229421"/>
    </source>
</evidence>
<gene>
    <name evidence="1" type="ORF">CO101_01030</name>
</gene>
<sequence>KRNVDPQSEALRLRLRMTRGQSVEDGKGCVIPEKTGIQSGLDPQSEALRLRLRMARGIMIFFVSRVKIIIASLK</sequence>
<organism evidence="1 2">
    <name type="scientific">Candidatus Berkelbacteria bacterium CG_4_9_14_3_um_filter_39_23</name>
    <dbReference type="NCBI Taxonomy" id="1974508"/>
    <lineage>
        <taxon>Bacteria</taxon>
        <taxon>Candidatus Berkelbacteria</taxon>
    </lineage>
</organism>
<reference evidence="2" key="1">
    <citation type="submission" date="2017-09" db="EMBL/GenBank/DDBJ databases">
        <title>Depth-based differentiation of microbial function through sediment-hosted aquifers and enrichment of novel symbionts in the deep terrestrial subsurface.</title>
        <authorList>
            <person name="Probst A.J."/>
            <person name="Ladd B."/>
            <person name="Jarett J.K."/>
            <person name="Geller-Mcgrath D.E."/>
            <person name="Sieber C.M.K."/>
            <person name="Emerson J.B."/>
            <person name="Anantharaman K."/>
            <person name="Thomas B.C."/>
            <person name="Malmstrom R."/>
            <person name="Stieglmeier M."/>
            <person name="Klingl A."/>
            <person name="Woyke T."/>
            <person name="Ryan C.M."/>
            <person name="Banfield J.F."/>
        </authorList>
    </citation>
    <scope>NUCLEOTIDE SEQUENCE [LARGE SCALE GENOMIC DNA]</scope>
</reference>
<protein>
    <submittedName>
        <fullName evidence="1">Uncharacterized protein</fullName>
    </submittedName>
</protein>
<dbReference type="AlphaFoldDB" id="A0A2M8C660"/>
<dbReference type="EMBL" id="PFTZ01000035">
    <property type="protein sequence ID" value="PJB51716.1"/>
    <property type="molecule type" value="Genomic_DNA"/>
</dbReference>
<dbReference type="Proteomes" id="UP000229421">
    <property type="component" value="Unassembled WGS sequence"/>
</dbReference>
<proteinExistence type="predicted"/>
<comment type="caution">
    <text evidence="1">The sequence shown here is derived from an EMBL/GenBank/DDBJ whole genome shotgun (WGS) entry which is preliminary data.</text>
</comment>
<evidence type="ECO:0000313" key="1">
    <source>
        <dbReference type="EMBL" id="PJB51716.1"/>
    </source>
</evidence>
<feature type="non-terminal residue" evidence="1">
    <location>
        <position position="1"/>
    </location>
</feature>